<evidence type="ECO:0000313" key="2">
    <source>
        <dbReference type="EMBL" id="KAF2899130.1"/>
    </source>
</evidence>
<dbReference type="InterPro" id="IPR039782">
    <property type="entry name" value="VPS13B"/>
</dbReference>
<dbReference type="Proteomes" id="UP000801492">
    <property type="component" value="Unassembled WGS sequence"/>
</dbReference>
<dbReference type="EMBL" id="VTPC01003033">
    <property type="protein sequence ID" value="KAF2899130.1"/>
    <property type="molecule type" value="Genomic_DNA"/>
</dbReference>
<dbReference type="PANTHER" id="PTHR12517:SF0">
    <property type="entry name" value="INTERMEMBRANE LIPID TRANSFER PROTEIN VPS13B"/>
    <property type="match status" value="1"/>
</dbReference>
<dbReference type="OrthoDB" id="445152at2759"/>
<gene>
    <name evidence="2" type="ORF">ILUMI_07039</name>
</gene>
<keyword evidence="3" id="KW-1185">Reference proteome</keyword>
<dbReference type="InterPro" id="IPR009543">
    <property type="entry name" value="VPS13_VAB"/>
</dbReference>
<evidence type="ECO:0000259" key="1">
    <source>
        <dbReference type="Pfam" id="PF25036"/>
    </source>
</evidence>
<accession>A0A8K0GBZ3</accession>
<comment type="caution">
    <text evidence="2">The sequence shown here is derived from an EMBL/GenBank/DDBJ whole genome shotgun (WGS) entry which is preliminary data.</text>
</comment>
<dbReference type="PANTHER" id="PTHR12517">
    <property type="entry name" value="VACUOLAR PROTEIN SORTING-ASSOCIATED PROTEIN 13B"/>
    <property type="match status" value="1"/>
</dbReference>
<dbReference type="Pfam" id="PF25036">
    <property type="entry name" value="VPS13_VAB"/>
    <property type="match status" value="1"/>
</dbReference>
<evidence type="ECO:0000313" key="3">
    <source>
        <dbReference type="Proteomes" id="UP000801492"/>
    </source>
</evidence>
<reference evidence="2" key="1">
    <citation type="submission" date="2019-08" db="EMBL/GenBank/DDBJ databases">
        <title>The genome of the North American firefly Photinus pyralis.</title>
        <authorList>
            <consortium name="Photinus pyralis genome working group"/>
            <person name="Fallon T.R."/>
            <person name="Sander Lower S.E."/>
            <person name="Weng J.-K."/>
        </authorList>
    </citation>
    <scope>NUCLEOTIDE SEQUENCE</scope>
    <source>
        <strain evidence="2">TRF0915ILg1</strain>
        <tissue evidence="2">Whole body</tissue>
    </source>
</reference>
<proteinExistence type="predicted"/>
<organism evidence="2 3">
    <name type="scientific">Ignelater luminosus</name>
    <name type="common">Cucubano</name>
    <name type="synonym">Pyrophorus luminosus</name>
    <dbReference type="NCBI Taxonomy" id="2038154"/>
    <lineage>
        <taxon>Eukaryota</taxon>
        <taxon>Metazoa</taxon>
        <taxon>Ecdysozoa</taxon>
        <taxon>Arthropoda</taxon>
        <taxon>Hexapoda</taxon>
        <taxon>Insecta</taxon>
        <taxon>Pterygota</taxon>
        <taxon>Neoptera</taxon>
        <taxon>Endopterygota</taxon>
        <taxon>Coleoptera</taxon>
        <taxon>Polyphaga</taxon>
        <taxon>Elateriformia</taxon>
        <taxon>Elateroidea</taxon>
        <taxon>Elateridae</taxon>
        <taxon>Agrypninae</taxon>
        <taxon>Pyrophorini</taxon>
        <taxon>Ignelater</taxon>
    </lineage>
</organism>
<protein>
    <recommendedName>
        <fullName evidence="1">Vacuolar protein sorting-associated protein 13 VPS13 adaptor binding domain-containing protein</fullName>
    </recommendedName>
</protein>
<feature type="domain" description="Vacuolar protein sorting-associated protein 13 VPS13 adaptor binding" evidence="1">
    <location>
        <begin position="850"/>
        <end position="925"/>
    </location>
</feature>
<name>A0A8K0GBZ3_IGNLU</name>
<sequence>MVYKTNTLVCGHSIEVNCVSDVDTSISLSQIKLASALFTEFLHIFEPFILDEEVIKRPKIMFPYPRFDPTQFDLEEEEIESADYTVKDSGIDTLDYQSILSLRSARTKSAESMYMNETYKHMTKSSADSDKSFGVFPRPPNTLPPGHHNIPIDLLITGGKITLSLYQLNKMHGKAKIKKDKKQKPVLKENDYEKGYDASEEGSIDEKHTLHLGINQFQPLLFISVSQPNAFLSRFYLGRKIQLSCFDVNMKISGPEYVPLKTIPSEDDFPIDLLETKPGIPNPDTGIPPAFFTLKWGRGIGKPATMDIDIARPTRILCSVTRWNYLIIIKEKVMDSLRSSFDHVSDTTSFLFKYEDSTPSLSTHVTFKAAETYTKFKEIKKKLYGVANLNVNLAQIVLAVKTDNVPEVNLSISKLRNNLTVSNRPERLTNVITLESLTVGMLKDGVTRLLLNPWTISVEVSLFWESWQSIDSNPQIQVSVESDCIMLDVSPEQINCVEVVVKDLTDFFSSLRTYEDDSLEIKPASGTYSFLPLDKDQYYKDDLRAGAFQFVDATTQNVDELPLPYQVMFWNKTIAAMAWRYPQPRALTKVRIFPVPFKIAADHYNQSDYQILCHLEYWSECHGCYRPYVQFHLSESEVRHLELPKNNTQFVACVWRVVLSSQTDNSQSYSFDRSRVLISPRALAACMRIDSYFNKALVPDLTLALEISTINISLYNNFNKSLPFVMPEALKSYTCDTFLPENQCFLALTLDGTRAYLATWNFEAVAFDITTTTKCSVLDYAFLTQQTLLEPFSAKLEINLTRNMGVNLISKPINLKFGPSIAHTLAVSLQMWEQSWRSKGNTEEAINLIIMTRYVLCNDTNINLRFGQSSTEEDILLPPRFCHLYCWRSQKSKQMIRVGLEENGWVWSRPIQIDNEGTEVYHLAASYNATLVVTVKNLSATQKQVIFSGQLIICNMLLEHFELKVVPVVNDDKDKEFKKASSHIIPGKTTPPSLLVDTDKKYHLRLRFFGLESAWSGDIPLMENNKCAQPWLVKVPLQERGQFLSIWCRIITQQYSKGTQTLAILWPLFMVRSNLPVSAKVHIETPTLNVHLESTVRGKGEYQQLYCPGTIDHSHQLSFQLDGGSPTSNPYVPLNYSLVDQKQFFKRSDKENIYETLQALRTFDKSIWPYFGEDLEGIDWVSEDQPLTHVQVRYQNACRYSSALLVELLPWSLLVNILGCPIAIIVNEKELCHVSHHGIVTPPKLEETFHLGIGINGTWNVSLPLQLAKSEWSQVFYMPKITGTIPLEGNIKTAIKCNKHICMVSITSNFVNEIRLLKISSSHVLTNHMSMQMQVICLAVAENESVCKFPKNVEKNSFAIAPCLDKSSAGISIIQWYYAGGEMDLNSNFALYISVSLDTKHGWSCPVRVDKSFTRRSVAVQSENQSVPIVIIGQEYKGQTYISLHNDVYPQILIDNNSGTRLFFAQSSGNDDNEVETDCQHFKWVCSVEDGNSCYYTMPGYSEKFPDMSQNTFVEKIVIASDPQGDRRGFQWSVPINITSYNDQFVRIPFFGDIKVTVVTSVHTAFISIESATQVEISARDIRIRLFMHENGEQNIASCKSSLMEMQEEFINVTNATAGTNSSNSDTTVASTYFSAEDTAIPTHAAVSDTSVLTHKTNYAAHGSRLPSNVSYGFKTLPTVEEASSLLNVKTSLKRSQSEMYTKAISELNICNSLLTYTMPMGKDWTAFKITAFIKGVTFTLISDLNSISCESTEIANLSCDDIVVTATQTEMMQLTISILEIQCDNQMYTRGGFDFPVVLIGQEAQPKQELTSLNTPINHWIANARKNPLVRIDFNIESWKSTGKPGNVTGIKDIKISIQPISAFIEDVYITRLLEYFAVFIPTKLVLWPKRPKKINYSLNSILVGIPDHVMWESVILARPITLQSLTIEPLSLLLSVHSSVKLYIALDQSPLQFGRFERRRLVTTSYRLGHALTMHYLSGAIFGAGWVVGSLELLGSPGGLARAMGSGLRDFVSLPYRGLVQGPMAFLRGITHGSASLMRHITAGTLQSVTKLASSVARNLDRLTLDEEHLKRTEEQRRQRPQGLAQGFLQGLTGLGISLLGAVGGIAHHPIQSVMVDGASPRGLAAGVGLGLVGVITKPLSGAADLVALTGQGLLQGAGWNPLPEPRTKPTMHHTYSNPNSVLKYNWKFMQSVTQSSLLFVTDATWITKEGQYEGVALVLTTEALVIVNTDEDISQRVVSLSELNSIDNTTDPTLLKFKLSPSVVPAKSQDECLIEMDPACRARVADYVRSTVGLLKFPENVSPDPSEMSVSPCPTPNPGTEVVKEQTALTFYVNPQSRNYFLTVLALAKQQHQNYSFPVL</sequence>